<feature type="chain" id="PRO_5045628677" description="Secreted protein" evidence="2">
    <location>
        <begin position="26"/>
        <end position="241"/>
    </location>
</feature>
<accession>A0ABN1ZLZ4</accession>
<gene>
    <name evidence="3" type="ORF">GCM10009760_62740</name>
</gene>
<keyword evidence="4" id="KW-1185">Reference proteome</keyword>
<sequence>MRRSRLVGALGAAALLLAAAPGAQAAEGPADEVPRLVGYFAGAPLAGTGAPIGALPPSAGQGAVRTDTPRGYLLRGGGATTDYIYTSADVWAIEADCGGSSCRPVQQVKLGLKEYLFGGDSRRWRLTLNSSPWPGPSGFAASYGYECGVNIAGDTDRTCSTWKPDGADGPASGPAPDGTELNHSFGRTTGVVKFPMVDFKVRFADGSTARGDDGAEGEKFRGWDVCVGNEARLCPTTGKGD</sequence>
<dbReference type="Proteomes" id="UP001422759">
    <property type="component" value="Unassembled WGS sequence"/>
</dbReference>
<feature type="signal peptide" evidence="2">
    <location>
        <begin position="1"/>
        <end position="25"/>
    </location>
</feature>
<evidence type="ECO:0000313" key="3">
    <source>
        <dbReference type="EMBL" id="GAA1500763.1"/>
    </source>
</evidence>
<keyword evidence="2" id="KW-0732">Signal</keyword>
<evidence type="ECO:0000313" key="4">
    <source>
        <dbReference type="Proteomes" id="UP001422759"/>
    </source>
</evidence>
<dbReference type="RefSeq" id="WP_344469659.1">
    <property type="nucleotide sequence ID" value="NZ_BAAANT010000075.1"/>
</dbReference>
<proteinExistence type="predicted"/>
<dbReference type="EMBL" id="BAAANT010000075">
    <property type="protein sequence ID" value="GAA1500763.1"/>
    <property type="molecule type" value="Genomic_DNA"/>
</dbReference>
<evidence type="ECO:0008006" key="5">
    <source>
        <dbReference type="Google" id="ProtNLM"/>
    </source>
</evidence>
<name>A0ABN1ZLZ4_9ACTN</name>
<evidence type="ECO:0000256" key="1">
    <source>
        <dbReference type="SAM" id="MobiDB-lite"/>
    </source>
</evidence>
<comment type="caution">
    <text evidence="3">The sequence shown here is derived from an EMBL/GenBank/DDBJ whole genome shotgun (WGS) entry which is preliminary data.</text>
</comment>
<protein>
    <recommendedName>
        <fullName evidence="5">Secreted protein</fullName>
    </recommendedName>
</protein>
<reference evidence="3 4" key="1">
    <citation type="journal article" date="2019" name="Int. J. Syst. Evol. Microbiol.">
        <title>The Global Catalogue of Microorganisms (GCM) 10K type strain sequencing project: providing services to taxonomists for standard genome sequencing and annotation.</title>
        <authorList>
            <consortium name="The Broad Institute Genomics Platform"/>
            <consortium name="The Broad Institute Genome Sequencing Center for Infectious Disease"/>
            <person name="Wu L."/>
            <person name="Ma J."/>
        </authorList>
    </citation>
    <scope>NUCLEOTIDE SEQUENCE [LARGE SCALE GENOMIC DNA]</scope>
    <source>
        <strain evidence="3 4">JCM 14560</strain>
    </source>
</reference>
<organism evidence="3 4">
    <name type="scientific">Kitasatospora kazusensis</name>
    <dbReference type="NCBI Taxonomy" id="407974"/>
    <lineage>
        <taxon>Bacteria</taxon>
        <taxon>Bacillati</taxon>
        <taxon>Actinomycetota</taxon>
        <taxon>Actinomycetes</taxon>
        <taxon>Kitasatosporales</taxon>
        <taxon>Streptomycetaceae</taxon>
        <taxon>Kitasatospora</taxon>
    </lineage>
</organism>
<evidence type="ECO:0000256" key="2">
    <source>
        <dbReference type="SAM" id="SignalP"/>
    </source>
</evidence>
<feature type="region of interest" description="Disordered" evidence="1">
    <location>
        <begin position="163"/>
        <end position="184"/>
    </location>
</feature>